<organism evidence="6 7">
    <name type="scientific">Sphaerisporangium siamense</name>
    <dbReference type="NCBI Taxonomy" id="795645"/>
    <lineage>
        <taxon>Bacteria</taxon>
        <taxon>Bacillati</taxon>
        <taxon>Actinomycetota</taxon>
        <taxon>Actinomycetes</taxon>
        <taxon>Streptosporangiales</taxon>
        <taxon>Streptosporangiaceae</taxon>
        <taxon>Sphaerisporangium</taxon>
    </lineage>
</organism>
<dbReference type="InterPro" id="IPR050097">
    <property type="entry name" value="Ferredoxin-NADP_redctase_2"/>
</dbReference>
<keyword evidence="1" id="KW-0285">Flavoprotein</keyword>
<feature type="domain" description="Response regulatory" evidence="5">
    <location>
        <begin position="8"/>
        <end position="131"/>
    </location>
</feature>
<dbReference type="RefSeq" id="WP_184878442.1">
    <property type="nucleotide sequence ID" value="NZ_BOOV01000030.1"/>
</dbReference>
<reference evidence="6 7" key="1">
    <citation type="submission" date="2020-08" db="EMBL/GenBank/DDBJ databases">
        <title>Sequencing the genomes of 1000 actinobacteria strains.</title>
        <authorList>
            <person name="Klenk H.-P."/>
        </authorList>
    </citation>
    <scope>NUCLEOTIDE SEQUENCE [LARGE SCALE GENOMIC DNA]</scope>
    <source>
        <strain evidence="6 7">DSM 45784</strain>
    </source>
</reference>
<keyword evidence="4" id="KW-0597">Phosphoprotein</keyword>
<dbReference type="EMBL" id="JACHND010000001">
    <property type="protein sequence ID" value="MBB4700333.1"/>
    <property type="molecule type" value="Genomic_DNA"/>
</dbReference>
<proteinExistence type="predicted"/>
<dbReference type="Gene3D" id="3.50.50.60">
    <property type="entry name" value="FAD/NAD(P)-binding domain"/>
    <property type="match status" value="2"/>
</dbReference>
<dbReference type="InterPro" id="IPR001789">
    <property type="entry name" value="Sig_transdc_resp-reg_receiver"/>
</dbReference>
<dbReference type="SUPFAM" id="SSF51905">
    <property type="entry name" value="FAD/NAD(P)-binding domain"/>
    <property type="match status" value="1"/>
</dbReference>
<dbReference type="EC" id="1.8.1.9" evidence="6"/>
<dbReference type="SUPFAM" id="SSF52172">
    <property type="entry name" value="CheY-like"/>
    <property type="match status" value="1"/>
</dbReference>
<keyword evidence="7" id="KW-1185">Reference proteome</keyword>
<dbReference type="PRINTS" id="PR00469">
    <property type="entry name" value="PNDRDTASEII"/>
</dbReference>
<dbReference type="PRINTS" id="PR00368">
    <property type="entry name" value="FADPNR"/>
</dbReference>
<dbReference type="AlphaFoldDB" id="A0A7W7D4Y4"/>
<dbReference type="PANTHER" id="PTHR48105">
    <property type="entry name" value="THIOREDOXIN REDUCTASE 1-RELATED-RELATED"/>
    <property type="match status" value="1"/>
</dbReference>
<dbReference type="InterPro" id="IPR023753">
    <property type="entry name" value="FAD/NAD-binding_dom"/>
</dbReference>
<evidence type="ECO:0000256" key="1">
    <source>
        <dbReference type="ARBA" id="ARBA00022630"/>
    </source>
</evidence>
<dbReference type="PROSITE" id="PS50110">
    <property type="entry name" value="RESPONSE_REGULATORY"/>
    <property type="match status" value="1"/>
</dbReference>
<comment type="catalytic activity">
    <reaction evidence="3">
        <text>[thioredoxin]-dithiol + NADP(+) = [thioredoxin]-disulfide + NADPH + H(+)</text>
        <dbReference type="Rhea" id="RHEA:20345"/>
        <dbReference type="Rhea" id="RHEA-COMP:10698"/>
        <dbReference type="Rhea" id="RHEA-COMP:10700"/>
        <dbReference type="ChEBI" id="CHEBI:15378"/>
        <dbReference type="ChEBI" id="CHEBI:29950"/>
        <dbReference type="ChEBI" id="CHEBI:50058"/>
        <dbReference type="ChEBI" id="CHEBI:57783"/>
        <dbReference type="ChEBI" id="CHEBI:58349"/>
        <dbReference type="EC" id="1.8.1.9"/>
    </reaction>
</comment>
<dbReference type="InterPro" id="IPR036188">
    <property type="entry name" value="FAD/NAD-bd_sf"/>
</dbReference>
<accession>A0A7W7D4Y4</accession>
<comment type="caution">
    <text evidence="6">The sequence shown here is derived from an EMBL/GenBank/DDBJ whole genome shotgun (WGS) entry which is preliminary data.</text>
</comment>
<evidence type="ECO:0000256" key="4">
    <source>
        <dbReference type="PROSITE-ProRule" id="PRU00169"/>
    </source>
</evidence>
<evidence type="ECO:0000313" key="6">
    <source>
        <dbReference type="EMBL" id="MBB4700333.1"/>
    </source>
</evidence>
<protein>
    <submittedName>
        <fullName evidence="6">Thioredoxin reductase (NADPH)</fullName>
        <ecNumber evidence="6">1.8.1.9</ecNumber>
    </submittedName>
</protein>
<feature type="modified residue" description="4-aspartylphosphate" evidence="4">
    <location>
        <position position="65"/>
    </location>
</feature>
<evidence type="ECO:0000259" key="5">
    <source>
        <dbReference type="PROSITE" id="PS50110"/>
    </source>
</evidence>
<dbReference type="GO" id="GO:0004791">
    <property type="term" value="F:thioredoxin-disulfide reductase (NADPH) activity"/>
    <property type="evidence" value="ECO:0007669"/>
    <property type="project" value="UniProtKB-EC"/>
</dbReference>
<evidence type="ECO:0000256" key="2">
    <source>
        <dbReference type="ARBA" id="ARBA00023002"/>
    </source>
</evidence>
<evidence type="ECO:0000256" key="3">
    <source>
        <dbReference type="ARBA" id="ARBA00048132"/>
    </source>
</evidence>
<dbReference type="Pfam" id="PF07992">
    <property type="entry name" value="Pyr_redox_2"/>
    <property type="match status" value="1"/>
</dbReference>
<dbReference type="InterPro" id="IPR011006">
    <property type="entry name" value="CheY-like_superfamily"/>
</dbReference>
<sequence>MPEPHRPVVLAVDDDPHVLRAIRRDLIRAYQGRYRVLTSGSGAEAIQILDSLINRNEEPALVLSDQRMPELTGIELLAAAADRFPSARRVLLTAYADTSVAIAAINEVRLDHYLIKPWDPPEERLYPVLDELLADWQSSYEPPYGGITVIGLPFAPATHRVRDFLTRHRQPFKFQDATESGQDIPTDELPVVLLPDGRRLAAPATGQLATALGLAMEVKHPHYDVAIVGAGPAGLAAAVYTASEGLSTLLVEAYVPGGQAGSSSRIENYLGFPSGISGVELTSRAVSQARRFGVDLLAPMEAVRLRRAGRAVILDLADGKEISAGTVLLCPGLSYSRFDAEGAGRFEGAGIYYGATLSETTLCTGQHVWIVGGANSAGQAALHFSRHARHVTMLVRAGDLESRMSQYLIDEIRRAPNVDVRTRTILVAADGDDRLESITLRDLDTGEEVTEDAEYVFTFIGARPRTEWLDGAVARDGHGFLVTGQDLGPRKSIDGWDLPREPLPLETSMPGVFVAGDARAKSIKRIASSVGEGAMAVAMIHRYRAES</sequence>
<dbReference type="Pfam" id="PF00072">
    <property type="entry name" value="Response_reg"/>
    <property type="match status" value="1"/>
</dbReference>
<dbReference type="Gene3D" id="3.40.50.2300">
    <property type="match status" value="1"/>
</dbReference>
<evidence type="ECO:0000313" key="7">
    <source>
        <dbReference type="Proteomes" id="UP000542210"/>
    </source>
</evidence>
<dbReference type="Proteomes" id="UP000542210">
    <property type="component" value="Unassembled WGS sequence"/>
</dbReference>
<dbReference type="SMART" id="SM00448">
    <property type="entry name" value="REC"/>
    <property type="match status" value="1"/>
</dbReference>
<dbReference type="GO" id="GO:0000160">
    <property type="term" value="P:phosphorelay signal transduction system"/>
    <property type="evidence" value="ECO:0007669"/>
    <property type="project" value="InterPro"/>
</dbReference>
<name>A0A7W7D4Y4_9ACTN</name>
<keyword evidence="2 6" id="KW-0560">Oxidoreductase</keyword>
<gene>
    <name evidence="6" type="ORF">BJ982_001877</name>
</gene>